<reference evidence="2 3" key="1">
    <citation type="journal article" date="2014" name="Genome Biol. Evol.">
        <title>Acetic acid bacteria genomes reveal functional traits for adaptation to life in insect guts.</title>
        <authorList>
            <person name="Chouaia B."/>
            <person name="Gaiarsa S."/>
            <person name="Crotti E."/>
            <person name="Comandatore F."/>
            <person name="Degli Esposti M."/>
            <person name="Ricci I."/>
            <person name="Alma A."/>
            <person name="Favia G."/>
            <person name="Bandi C."/>
            <person name="Daffonchio D."/>
        </authorList>
    </citation>
    <scope>NUCLEOTIDE SEQUENCE [LARGE SCALE GENOMIC DNA]</scope>
    <source>
        <strain evidence="2 3">SF2.1</strain>
    </source>
</reference>
<dbReference type="Proteomes" id="UP000027583">
    <property type="component" value="Unassembled WGS sequence"/>
</dbReference>
<dbReference type="GO" id="GO:0033969">
    <property type="term" value="F:gamma-glutamyl-gamma-aminobutyrate hydrolase activity"/>
    <property type="evidence" value="ECO:0007669"/>
    <property type="project" value="TreeGrafter"/>
</dbReference>
<dbReference type="Gene3D" id="3.40.50.880">
    <property type="match status" value="1"/>
</dbReference>
<evidence type="ECO:0000313" key="3">
    <source>
        <dbReference type="Proteomes" id="UP000027583"/>
    </source>
</evidence>
<reference evidence="2 3" key="2">
    <citation type="journal article" date="2014" name="PLoS ONE">
        <title>Evolution of mitochondria reconstructed from the energy metabolism of living bacteria.</title>
        <authorList>
            <person name="Degli Esposti M."/>
            <person name="Chouaia B."/>
            <person name="Comandatore F."/>
            <person name="Crotti E."/>
            <person name="Sassera D."/>
            <person name="Lievens P.M."/>
            <person name="Daffonchio D."/>
            <person name="Bandi C."/>
        </authorList>
    </citation>
    <scope>NUCLEOTIDE SEQUENCE [LARGE SCALE GENOMIC DNA]</scope>
    <source>
        <strain evidence="2 3">SF2.1</strain>
    </source>
</reference>
<dbReference type="InterPro" id="IPR011697">
    <property type="entry name" value="Peptidase_C26"/>
</dbReference>
<organism evidence="2 3">
    <name type="scientific">Asaia bogorensis</name>
    <dbReference type="NCBI Taxonomy" id="91915"/>
    <lineage>
        <taxon>Bacteria</taxon>
        <taxon>Pseudomonadati</taxon>
        <taxon>Pseudomonadota</taxon>
        <taxon>Alphaproteobacteria</taxon>
        <taxon>Acetobacterales</taxon>
        <taxon>Acetobacteraceae</taxon>
        <taxon>Asaia</taxon>
    </lineage>
</organism>
<dbReference type="PANTHER" id="PTHR43235">
    <property type="entry name" value="GLUTAMINE AMIDOTRANSFERASE PB2B2.05-RELATED"/>
    <property type="match status" value="1"/>
</dbReference>
<proteinExistence type="predicted"/>
<evidence type="ECO:0000256" key="1">
    <source>
        <dbReference type="SAM" id="MobiDB-lite"/>
    </source>
</evidence>
<name>A0A060QJ07_9PROT</name>
<keyword evidence="2" id="KW-0315">Glutamine amidotransferase</keyword>
<dbReference type="AlphaFoldDB" id="A0A060QJ07"/>
<evidence type="ECO:0000313" key="2">
    <source>
        <dbReference type="EMBL" id="CDG40658.1"/>
    </source>
</evidence>
<dbReference type="InterPro" id="IPR029062">
    <property type="entry name" value="Class_I_gatase-like"/>
</dbReference>
<dbReference type="PROSITE" id="PS51273">
    <property type="entry name" value="GATASE_TYPE_1"/>
    <property type="match status" value="1"/>
</dbReference>
<dbReference type="CDD" id="cd01745">
    <property type="entry name" value="GATase1_2"/>
    <property type="match status" value="1"/>
</dbReference>
<feature type="region of interest" description="Disordered" evidence="1">
    <location>
        <begin position="144"/>
        <end position="163"/>
    </location>
</feature>
<dbReference type="eggNOG" id="COG2071">
    <property type="taxonomic scope" value="Bacteria"/>
</dbReference>
<dbReference type="PANTHER" id="PTHR43235:SF1">
    <property type="entry name" value="GLUTAMINE AMIDOTRANSFERASE PB2B2.05-RELATED"/>
    <property type="match status" value="1"/>
</dbReference>
<dbReference type="InterPro" id="IPR044668">
    <property type="entry name" value="PuuD-like"/>
</dbReference>
<sequence length="263" mass="28252">MSENPAYIHLMTRAPLIGLTLDIEPGGPQDFSRWPYHALRQHYFDAIRNAGGLPVGLPHEPDLAQAYMERLDGLVVTGGAFDPDPALYGEAPHPQTTLKPGRTDAELAYIAAARRLTLPVLGICGGMQLMAIAWGGTLHQHLPDHAPGPIAHEQPNPRDEAGHDVILVPGSRLAHYTGCTTMRVNSSHHQGVRDPGGLLVSARAPDGLIEAIEAPGTDNDTGNGIFYLGVQWHPEFAIDPGDARLLAGFIDAARHATPQDRRA</sequence>
<dbReference type="GO" id="GO:0005829">
    <property type="term" value="C:cytosol"/>
    <property type="evidence" value="ECO:0007669"/>
    <property type="project" value="TreeGrafter"/>
</dbReference>
<comment type="caution">
    <text evidence="2">The sequence shown here is derived from an EMBL/GenBank/DDBJ whole genome shotgun (WGS) entry which is preliminary data.</text>
</comment>
<dbReference type="SUPFAM" id="SSF52317">
    <property type="entry name" value="Class I glutamine amidotransferase-like"/>
    <property type="match status" value="1"/>
</dbReference>
<dbReference type="GO" id="GO:0016740">
    <property type="term" value="F:transferase activity"/>
    <property type="evidence" value="ECO:0007669"/>
    <property type="project" value="UniProtKB-KW"/>
</dbReference>
<protein>
    <submittedName>
        <fullName evidence="2">Glutamine amidotransferase (GATase1)</fullName>
    </submittedName>
</protein>
<dbReference type="GO" id="GO:0006598">
    <property type="term" value="P:polyamine catabolic process"/>
    <property type="evidence" value="ECO:0007669"/>
    <property type="project" value="TreeGrafter"/>
</dbReference>
<accession>A0A060QJ07</accession>
<dbReference type="EMBL" id="CBLX010000023">
    <property type="protein sequence ID" value="CDG40658.1"/>
    <property type="molecule type" value="Genomic_DNA"/>
</dbReference>
<dbReference type="Pfam" id="PF07722">
    <property type="entry name" value="Peptidase_C26"/>
    <property type="match status" value="1"/>
</dbReference>
<gene>
    <name evidence="2" type="ORF">ASAP_2613</name>
</gene>